<gene>
    <name evidence="1" type="ORF">DEO23_15820</name>
</gene>
<dbReference type="EMBL" id="QFKX01000010">
    <property type="protein sequence ID" value="PWH04938.1"/>
    <property type="molecule type" value="Genomic_DNA"/>
</dbReference>
<organism evidence="1 2">
    <name type="scientific">Brachybacterium endophyticum</name>
    <dbReference type="NCBI Taxonomy" id="2182385"/>
    <lineage>
        <taxon>Bacteria</taxon>
        <taxon>Bacillati</taxon>
        <taxon>Actinomycetota</taxon>
        <taxon>Actinomycetes</taxon>
        <taxon>Micrococcales</taxon>
        <taxon>Dermabacteraceae</taxon>
        <taxon>Brachybacterium</taxon>
    </lineage>
</organism>
<dbReference type="RefSeq" id="WP_109276999.1">
    <property type="nucleotide sequence ID" value="NZ_QFKX01000010.1"/>
</dbReference>
<dbReference type="AlphaFoldDB" id="A0A2U2RGG7"/>
<sequence length="68" mass="7649">MTIHYLARTDVAERIGVKPATLSRYNLPEPDAITGTRHNAARGWLPETIDRWNAQRPGRGRGAPRARD</sequence>
<accession>A0A2U2RGG7</accession>
<name>A0A2U2RGG7_9MICO</name>
<protein>
    <submittedName>
        <fullName evidence="1">Uncharacterized protein</fullName>
    </submittedName>
</protein>
<reference evidence="1 2" key="1">
    <citation type="submission" date="2018-05" db="EMBL/GenBank/DDBJ databases">
        <title>Brachybacterium sp. M1HQ-2T, whole genome shotgun sequence.</title>
        <authorList>
            <person name="Tuo L."/>
        </authorList>
    </citation>
    <scope>NUCLEOTIDE SEQUENCE [LARGE SCALE GENOMIC DNA]</scope>
    <source>
        <strain evidence="1 2">M1HQ-2</strain>
    </source>
</reference>
<keyword evidence="2" id="KW-1185">Reference proteome</keyword>
<comment type="caution">
    <text evidence="1">The sequence shown here is derived from an EMBL/GenBank/DDBJ whole genome shotgun (WGS) entry which is preliminary data.</text>
</comment>
<evidence type="ECO:0000313" key="1">
    <source>
        <dbReference type="EMBL" id="PWH04938.1"/>
    </source>
</evidence>
<evidence type="ECO:0000313" key="2">
    <source>
        <dbReference type="Proteomes" id="UP000245590"/>
    </source>
</evidence>
<proteinExistence type="predicted"/>
<dbReference type="Proteomes" id="UP000245590">
    <property type="component" value="Unassembled WGS sequence"/>
</dbReference>
<dbReference type="OrthoDB" id="3634697at2"/>